<proteinExistence type="predicted"/>
<protein>
    <recommendedName>
        <fullName evidence="6">FecR family protein</fullName>
    </recommendedName>
</protein>
<dbReference type="Pfam" id="PF04773">
    <property type="entry name" value="FecR"/>
    <property type="match status" value="1"/>
</dbReference>
<keyword evidence="1" id="KW-0812">Transmembrane</keyword>
<dbReference type="InterPro" id="IPR006860">
    <property type="entry name" value="FecR"/>
</dbReference>
<gene>
    <name evidence="4" type="ORF">GCM10007049_24120</name>
</gene>
<dbReference type="Gene3D" id="2.60.120.1440">
    <property type="match status" value="1"/>
</dbReference>
<dbReference type="PANTHER" id="PTHR30273">
    <property type="entry name" value="PERIPLASMIC SIGNAL SENSOR AND SIGMA FACTOR ACTIVATOR FECR-RELATED"/>
    <property type="match status" value="1"/>
</dbReference>
<dbReference type="Proteomes" id="UP000619457">
    <property type="component" value="Unassembled WGS sequence"/>
</dbReference>
<accession>A0A918Q2A1</accession>
<keyword evidence="5" id="KW-1185">Reference proteome</keyword>
<sequence length="333" mass="37652">MDQEQLIKDLFHKYSEGKATKAEARQLFDLLEQLDTKPEAYGHLLEDLWSRTKNSGKTSYQEEDLFARIQEKKNSLSVYRPKPQNKFRRLLPWAAVLVLGGLAMAYWLGGNHNSPEAENWLSQSAGLGEVQEIELPDGSKVWLNAGTSISYPESFHNRTVRLEGEAFFEVLRNEESPFSVWTGKVSTQVLGTSFNVRSYRQDPKVKVTVSTGKVAVAMEEREPVYITKNQQVSMDVSSGELERATVNATALSAWKNGWLVFEGVSLEEAAWILENFYGMEVEFKHDQIKTCRFTSKFKANESLDHVLDVLGRVTGADFIIVNQTIIIDGTLCK</sequence>
<reference evidence="4" key="1">
    <citation type="journal article" date="2014" name="Int. J. Syst. Evol. Microbiol.">
        <title>Complete genome sequence of Corynebacterium casei LMG S-19264T (=DSM 44701T), isolated from a smear-ripened cheese.</title>
        <authorList>
            <consortium name="US DOE Joint Genome Institute (JGI-PGF)"/>
            <person name="Walter F."/>
            <person name="Albersmeier A."/>
            <person name="Kalinowski J."/>
            <person name="Ruckert C."/>
        </authorList>
    </citation>
    <scope>NUCLEOTIDE SEQUENCE</scope>
    <source>
        <strain evidence="4">KCTC 12368</strain>
    </source>
</reference>
<dbReference type="GO" id="GO:0016989">
    <property type="term" value="F:sigma factor antagonist activity"/>
    <property type="evidence" value="ECO:0007669"/>
    <property type="project" value="TreeGrafter"/>
</dbReference>
<feature type="transmembrane region" description="Helical" evidence="1">
    <location>
        <begin position="90"/>
        <end position="109"/>
    </location>
</feature>
<reference evidence="4" key="2">
    <citation type="submission" date="2020-09" db="EMBL/GenBank/DDBJ databases">
        <authorList>
            <person name="Sun Q."/>
            <person name="Kim S."/>
        </authorList>
    </citation>
    <scope>NUCLEOTIDE SEQUENCE</scope>
    <source>
        <strain evidence="4">KCTC 12368</strain>
    </source>
</reference>
<dbReference type="AlphaFoldDB" id="A0A918Q2A1"/>
<comment type="caution">
    <text evidence="4">The sequence shown here is derived from an EMBL/GenBank/DDBJ whole genome shotgun (WGS) entry which is preliminary data.</text>
</comment>
<dbReference type="PIRSF" id="PIRSF018266">
    <property type="entry name" value="FecR"/>
    <property type="match status" value="1"/>
</dbReference>
<dbReference type="RefSeq" id="WP_018474608.1">
    <property type="nucleotide sequence ID" value="NZ_BMWX01000004.1"/>
</dbReference>
<dbReference type="Gene3D" id="3.55.50.30">
    <property type="match status" value="1"/>
</dbReference>
<dbReference type="InterPro" id="IPR012373">
    <property type="entry name" value="Ferrdict_sens_TM"/>
</dbReference>
<keyword evidence="1" id="KW-1133">Transmembrane helix</keyword>
<dbReference type="InterPro" id="IPR032508">
    <property type="entry name" value="FecR_C"/>
</dbReference>
<organism evidence="4 5">
    <name type="scientific">Echinicola pacifica</name>
    <dbReference type="NCBI Taxonomy" id="346377"/>
    <lineage>
        <taxon>Bacteria</taxon>
        <taxon>Pseudomonadati</taxon>
        <taxon>Bacteroidota</taxon>
        <taxon>Cytophagia</taxon>
        <taxon>Cytophagales</taxon>
        <taxon>Cyclobacteriaceae</taxon>
        <taxon>Echinicola</taxon>
    </lineage>
</organism>
<evidence type="ECO:0000256" key="1">
    <source>
        <dbReference type="SAM" id="Phobius"/>
    </source>
</evidence>
<evidence type="ECO:0008006" key="6">
    <source>
        <dbReference type="Google" id="ProtNLM"/>
    </source>
</evidence>
<name>A0A918Q2A1_9BACT</name>
<dbReference type="Pfam" id="PF16344">
    <property type="entry name" value="FecR_C"/>
    <property type="match status" value="1"/>
</dbReference>
<dbReference type="EMBL" id="BMWX01000004">
    <property type="protein sequence ID" value="GGZ30527.1"/>
    <property type="molecule type" value="Genomic_DNA"/>
</dbReference>
<evidence type="ECO:0000259" key="2">
    <source>
        <dbReference type="Pfam" id="PF04773"/>
    </source>
</evidence>
<evidence type="ECO:0000313" key="4">
    <source>
        <dbReference type="EMBL" id="GGZ30527.1"/>
    </source>
</evidence>
<dbReference type="PANTHER" id="PTHR30273:SF2">
    <property type="entry name" value="PROTEIN FECR"/>
    <property type="match status" value="1"/>
</dbReference>
<feature type="domain" description="Protein FecR C-terminal" evidence="3">
    <location>
        <begin position="259"/>
        <end position="327"/>
    </location>
</feature>
<evidence type="ECO:0000313" key="5">
    <source>
        <dbReference type="Proteomes" id="UP000619457"/>
    </source>
</evidence>
<keyword evidence="1" id="KW-0472">Membrane</keyword>
<feature type="domain" description="FecR protein" evidence="2">
    <location>
        <begin position="126"/>
        <end position="214"/>
    </location>
</feature>
<evidence type="ECO:0000259" key="3">
    <source>
        <dbReference type="Pfam" id="PF16344"/>
    </source>
</evidence>